<keyword evidence="6" id="KW-0722">Serine protease inhibitor</keyword>
<feature type="chain" id="PRO_5043987476" evidence="8">
    <location>
        <begin position="21"/>
        <end position="946"/>
    </location>
</feature>
<dbReference type="SMART" id="SM00327">
    <property type="entry name" value="VWA"/>
    <property type="match status" value="1"/>
</dbReference>
<evidence type="ECO:0000313" key="11">
    <source>
        <dbReference type="EMBL" id="CAJ1050719.1"/>
    </source>
</evidence>
<dbReference type="EMBL" id="OY660865">
    <property type="protein sequence ID" value="CAJ1050719.1"/>
    <property type="molecule type" value="Genomic_DNA"/>
</dbReference>
<evidence type="ECO:0000256" key="1">
    <source>
        <dbReference type="ARBA" id="ARBA00004613"/>
    </source>
</evidence>
<organism evidence="11 12">
    <name type="scientific">Xyrichtys novacula</name>
    <name type="common">Pearly razorfish</name>
    <name type="synonym">Hemipteronotus novacula</name>
    <dbReference type="NCBI Taxonomy" id="13765"/>
    <lineage>
        <taxon>Eukaryota</taxon>
        <taxon>Metazoa</taxon>
        <taxon>Chordata</taxon>
        <taxon>Craniata</taxon>
        <taxon>Vertebrata</taxon>
        <taxon>Euteleostomi</taxon>
        <taxon>Actinopterygii</taxon>
        <taxon>Neopterygii</taxon>
        <taxon>Teleostei</taxon>
        <taxon>Neoteleostei</taxon>
        <taxon>Acanthomorphata</taxon>
        <taxon>Eupercaria</taxon>
        <taxon>Labriformes</taxon>
        <taxon>Labridae</taxon>
        <taxon>Xyrichtys</taxon>
    </lineage>
</organism>
<dbReference type="PANTHER" id="PTHR10338">
    <property type="entry name" value="INTER-ALPHA-TRYPSIN INHIBITOR HEAVY CHAIN FAMILY MEMBER"/>
    <property type="match status" value="1"/>
</dbReference>
<sequence>MARTVVQVTLFGLLLALVTTLPNKDDWDIYSFHINSTVSNRYATTVITSRVANRMDESKEIEFQVRIPKNAFISKFRMFIDGVAYDGIVKAKEAAKQQYQDAVSRGQSAGIVSSVGRTLEEFKTSVNVAAHKKVTFELTYEELLKRRLGKYELTIHARPMQPVKDFKVDVNINEKAGINFMEVKGGLNTNALANAVTKTFANTEAWVYFYPTVDQQKLCDSCGEHGMNGDLVIVYDINRDAAFGNIKKSPGYFVHHFAPSNLPRIPKNVVFIIDQSGSMHGRKMLQTRIALIHILNDLAKEDFFGVITFDSSIFHWKRELVQANEENLASAKTFAQRIQDRGSTDINLAVLEGTRMLKAHPREDSASILILLTDGDPTSGVTNLEQIQSNVREAIAGKFPLYCLGFGFDVNFEFLEKMSLQNNGAARRIYEDSDADLQLKGFYEEVATPLLTDVTMIYEGGFNVTQTNFSQYYNGSEIVVAGQITDNDIETFTPQVVAISKNTRLVFTESNGTVETTGMVPDSQIQRVWAYLTVKQLLEKELQLSGPEKDNAKKEALELSLKYSFVTPLTSMVVTKPPGEGTDVLHKPKEGETIPDLQAQAGYPSSMTPQFGGSSGGSYLNRGGGLGATDYDVAYDAFMGPPEMLDYSDSVDSVDIIAATHGPSLFTTVTMEPTLGPPITPRGGSSTHMHTVSHHVPVRPPKRHHHRIILPAPPVLSLTPVARAPPVLSLAPVVPAALPQYPHTFLLKTADLSPPLCYGIFESVRLQLLHHPNRGLSVNGELSSVSHGGFKRIVIRTAQQNFEVDPREITVQDGQTVSVHAQQDEHIIGQNVTVIRRSKQIDIIGEDTRIIILIHDKNNHLFLWPVLAQKPADTNIKGILALEPAVYEEVQKTPTTKLRIHNKDTNAFSFRTEDYSFPSAPTVDCWIVPAESALQRPINEFMVAQL</sequence>
<dbReference type="PANTHER" id="PTHR10338:SF119">
    <property type="entry name" value="INTER-ALPHA-TRYPSIN INHIBITOR HEAVY CHAIN H4"/>
    <property type="match status" value="1"/>
</dbReference>
<proteinExistence type="inferred from homology"/>
<feature type="domain" description="VIT" evidence="10">
    <location>
        <begin position="13"/>
        <end position="142"/>
    </location>
</feature>
<dbReference type="GO" id="GO:0004867">
    <property type="term" value="F:serine-type endopeptidase inhibitor activity"/>
    <property type="evidence" value="ECO:0007669"/>
    <property type="project" value="UniProtKB-KW"/>
</dbReference>
<evidence type="ECO:0000313" key="12">
    <source>
        <dbReference type="Proteomes" id="UP001178508"/>
    </source>
</evidence>
<name>A0AAV1EPS6_XYRNO</name>
<dbReference type="Pfam" id="PF00092">
    <property type="entry name" value="VWA"/>
    <property type="match status" value="1"/>
</dbReference>
<evidence type="ECO:0000259" key="10">
    <source>
        <dbReference type="PROSITE" id="PS51468"/>
    </source>
</evidence>
<evidence type="ECO:0000256" key="6">
    <source>
        <dbReference type="ARBA" id="ARBA00022900"/>
    </source>
</evidence>
<dbReference type="Proteomes" id="UP001178508">
    <property type="component" value="Chromosome 2"/>
</dbReference>
<dbReference type="InterPro" id="IPR002035">
    <property type="entry name" value="VWF_A"/>
</dbReference>
<dbReference type="FunFam" id="3.40.50.410:FF:000013">
    <property type="entry name" value="inter-alpha-trypsin inhibitor heavy chain H2"/>
    <property type="match status" value="1"/>
</dbReference>
<dbReference type="GO" id="GO:0005576">
    <property type="term" value="C:extracellular region"/>
    <property type="evidence" value="ECO:0007669"/>
    <property type="project" value="UniProtKB-SubCell"/>
</dbReference>
<protein>
    <submittedName>
        <fullName evidence="11">Inter-alpha-trypsin inhibitor heavy chain H3-like</fullName>
    </submittedName>
</protein>
<evidence type="ECO:0000259" key="9">
    <source>
        <dbReference type="PROSITE" id="PS50234"/>
    </source>
</evidence>
<keyword evidence="7" id="KW-0325">Glycoprotein</keyword>
<comment type="similarity">
    <text evidence="2">Belongs to the ITIH family.</text>
</comment>
<evidence type="ECO:0000256" key="5">
    <source>
        <dbReference type="ARBA" id="ARBA00022729"/>
    </source>
</evidence>
<evidence type="ECO:0000256" key="3">
    <source>
        <dbReference type="ARBA" id="ARBA00022525"/>
    </source>
</evidence>
<feature type="domain" description="VWFA" evidence="9">
    <location>
        <begin position="268"/>
        <end position="446"/>
    </location>
</feature>
<keyword evidence="5 8" id="KW-0732">Signal</keyword>
<comment type="subcellular location">
    <subcellularLocation>
        <location evidence="1">Secreted</location>
    </subcellularLocation>
</comment>
<evidence type="ECO:0000256" key="2">
    <source>
        <dbReference type="ARBA" id="ARBA00010158"/>
    </source>
</evidence>
<evidence type="ECO:0000256" key="8">
    <source>
        <dbReference type="SAM" id="SignalP"/>
    </source>
</evidence>
<evidence type="ECO:0000256" key="7">
    <source>
        <dbReference type="ARBA" id="ARBA00023180"/>
    </source>
</evidence>
<dbReference type="InterPro" id="IPR013694">
    <property type="entry name" value="VIT"/>
</dbReference>
<keyword evidence="3" id="KW-0964">Secreted</keyword>
<feature type="signal peptide" evidence="8">
    <location>
        <begin position="1"/>
        <end position="20"/>
    </location>
</feature>
<keyword evidence="12" id="KW-1185">Reference proteome</keyword>
<keyword evidence="4" id="KW-0646">Protease inhibitor</keyword>
<dbReference type="PROSITE" id="PS51468">
    <property type="entry name" value="VIT"/>
    <property type="match status" value="1"/>
</dbReference>
<dbReference type="PROSITE" id="PS50234">
    <property type="entry name" value="VWFA"/>
    <property type="match status" value="1"/>
</dbReference>
<gene>
    <name evidence="11" type="ORF">XNOV1_A040997</name>
</gene>
<dbReference type="AlphaFoldDB" id="A0AAV1EPS6"/>
<dbReference type="Gene3D" id="3.40.50.410">
    <property type="entry name" value="von Willebrand factor, type A domain"/>
    <property type="match status" value="1"/>
</dbReference>
<accession>A0AAV1EPS6</accession>
<dbReference type="InterPro" id="IPR036465">
    <property type="entry name" value="vWFA_dom_sf"/>
</dbReference>
<dbReference type="InterPro" id="IPR050934">
    <property type="entry name" value="ITIH"/>
</dbReference>
<dbReference type="Pfam" id="PF08487">
    <property type="entry name" value="VIT"/>
    <property type="match status" value="1"/>
</dbReference>
<reference evidence="11" key="1">
    <citation type="submission" date="2023-08" db="EMBL/GenBank/DDBJ databases">
        <authorList>
            <person name="Alioto T."/>
            <person name="Alioto T."/>
            <person name="Gomez Garrido J."/>
        </authorList>
    </citation>
    <scope>NUCLEOTIDE SEQUENCE</scope>
</reference>
<dbReference type="SUPFAM" id="SSF53300">
    <property type="entry name" value="vWA-like"/>
    <property type="match status" value="1"/>
</dbReference>
<evidence type="ECO:0000256" key="4">
    <source>
        <dbReference type="ARBA" id="ARBA00022690"/>
    </source>
</evidence>
<dbReference type="SMART" id="SM00609">
    <property type="entry name" value="VIT"/>
    <property type="match status" value="1"/>
</dbReference>